<feature type="compositionally biased region" description="Low complexity" evidence="3">
    <location>
        <begin position="187"/>
        <end position="196"/>
    </location>
</feature>
<proteinExistence type="predicted"/>
<dbReference type="SUPFAM" id="SSF47370">
    <property type="entry name" value="Bromodomain"/>
    <property type="match status" value="1"/>
</dbReference>
<dbReference type="SMART" id="SM00297">
    <property type="entry name" value="BROMO"/>
    <property type="match status" value="1"/>
</dbReference>
<dbReference type="PANTHER" id="PTHR22881:SF27">
    <property type="entry name" value="BROMODOMAIN CONTAINING 7_9"/>
    <property type="match status" value="1"/>
</dbReference>
<feature type="compositionally biased region" description="Low complexity" evidence="3">
    <location>
        <begin position="294"/>
        <end position="311"/>
    </location>
</feature>
<feature type="region of interest" description="Disordered" evidence="3">
    <location>
        <begin position="1071"/>
        <end position="1128"/>
    </location>
</feature>
<feature type="compositionally biased region" description="Polar residues" evidence="3">
    <location>
        <begin position="786"/>
        <end position="830"/>
    </location>
</feature>
<dbReference type="PANTHER" id="PTHR22881">
    <property type="entry name" value="BROMODOMAIN CONTAINING PROTEIN"/>
    <property type="match status" value="1"/>
</dbReference>
<feature type="region of interest" description="Disordered" evidence="3">
    <location>
        <begin position="605"/>
        <end position="625"/>
    </location>
</feature>
<feature type="region of interest" description="Disordered" evidence="3">
    <location>
        <begin position="187"/>
        <end position="480"/>
    </location>
</feature>
<feature type="compositionally biased region" description="Polar residues" evidence="3">
    <location>
        <begin position="611"/>
        <end position="621"/>
    </location>
</feature>
<dbReference type="InterPro" id="IPR051831">
    <property type="entry name" value="Bromodomain_contain_prot"/>
</dbReference>
<feature type="compositionally biased region" description="Basic and acidic residues" evidence="3">
    <location>
        <begin position="1086"/>
        <end position="1104"/>
    </location>
</feature>
<feature type="compositionally biased region" description="Polar residues" evidence="3">
    <location>
        <begin position="201"/>
        <end position="211"/>
    </location>
</feature>
<evidence type="ECO:0000259" key="4">
    <source>
        <dbReference type="PROSITE" id="PS50014"/>
    </source>
</evidence>
<feature type="domain" description="Bromo" evidence="4">
    <location>
        <begin position="62"/>
        <end position="133"/>
    </location>
</feature>
<keyword evidence="1 2" id="KW-0103">Bromodomain</keyword>
<dbReference type="InterPro" id="IPR036427">
    <property type="entry name" value="Bromodomain-like_sf"/>
</dbReference>
<feature type="compositionally biased region" description="Polar residues" evidence="3">
    <location>
        <begin position="312"/>
        <end position="323"/>
    </location>
</feature>
<feature type="compositionally biased region" description="Basic residues" evidence="3">
    <location>
        <begin position="440"/>
        <end position="449"/>
    </location>
</feature>
<evidence type="ECO:0000256" key="3">
    <source>
        <dbReference type="SAM" id="MobiDB-lite"/>
    </source>
</evidence>
<dbReference type="Pfam" id="PF00439">
    <property type="entry name" value="Bromodomain"/>
    <property type="match status" value="1"/>
</dbReference>
<feature type="compositionally biased region" description="Low complexity" evidence="3">
    <location>
        <begin position="458"/>
        <end position="479"/>
    </location>
</feature>
<dbReference type="EMBL" id="GEEE01002340">
    <property type="protein sequence ID" value="JAP60885.1"/>
    <property type="molecule type" value="Transcribed_RNA"/>
</dbReference>
<protein>
    <recommendedName>
        <fullName evidence="4">Bromo domain-containing protein</fullName>
    </recommendedName>
</protein>
<organism evidence="5">
    <name type="scientific">Schistocephalus solidus</name>
    <name type="common">Tapeworm</name>
    <dbReference type="NCBI Taxonomy" id="70667"/>
    <lineage>
        <taxon>Eukaryota</taxon>
        <taxon>Metazoa</taxon>
        <taxon>Spiralia</taxon>
        <taxon>Lophotrochozoa</taxon>
        <taxon>Platyhelminthes</taxon>
        <taxon>Cestoda</taxon>
        <taxon>Eucestoda</taxon>
        <taxon>Diphyllobothriidea</taxon>
        <taxon>Diphyllobothriidae</taxon>
        <taxon>Schistocephalus</taxon>
    </lineage>
</organism>
<dbReference type="PROSITE" id="PS50014">
    <property type="entry name" value="BROMODOMAIN_2"/>
    <property type="match status" value="1"/>
</dbReference>
<dbReference type="AlphaFoldDB" id="A0A0V0J5I2"/>
<feature type="region of interest" description="Disordered" evidence="3">
    <location>
        <begin position="745"/>
        <end position="838"/>
    </location>
</feature>
<evidence type="ECO:0000256" key="2">
    <source>
        <dbReference type="PROSITE-ProRule" id="PRU00035"/>
    </source>
</evidence>
<feature type="compositionally biased region" description="Polar residues" evidence="3">
    <location>
        <begin position="242"/>
        <end position="260"/>
    </location>
</feature>
<accession>A0A0V0J5I2</accession>
<reference evidence="5" key="1">
    <citation type="submission" date="2016-01" db="EMBL/GenBank/DDBJ databases">
        <title>Reference transcriptome for the parasite Schistocephalus solidus: insights into the molecular evolution of parasitism.</title>
        <authorList>
            <person name="Hebert F.O."/>
            <person name="Grambauer S."/>
            <person name="Barber I."/>
            <person name="Landry C.R."/>
            <person name="Aubin-Horth N."/>
        </authorList>
    </citation>
    <scope>NUCLEOTIDE SEQUENCE</scope>
</reference>
<evidence type="ECO:0000256" key="1">
    <source>
        <dbReference type="ARBA" id="ARBA00023117"/>
    </source>
</evidence>
<feature type="compositionally biased region" description="Polar residues" evidence="3">
    <location>
        <begin position="276"/>
        <end position="293"/>
    </location>
</feature>
<feature type="compositionally biased region" description="Polar residues" evidence="3">
    <location>
        <begin position="763"/>
        <end position="779"/>
    </location>
</feature>
<feature type="compositionally biased region" description="Low complexity" evidence="3">
    <location>
        <begin position="336"/>
        <end position="375"/>
    </location>
</feature>
<dbReference type="InterPro" id="IPR001487">
    <property type="entry name" value="Bromodomain"/>
</dbReference>
<feature type="region of interest" description="Disordered" evidence="3">
    <location>
        <begin position="566"/>
        <end position="586"/>
    </location>
</feature>
<dbReference type="PRINTS" id="PR00503">
    <property type="entry name" value="BROMODOMAIN"/>
</dbReference>
<dbReference type="Gene3D" id="1.20.920.10">
    <property type="entry name" value="Bromodomain-like"/>
    <property type="match status" value="1"/>
</dbReference>
<gene>
    <name evidence="5" type="ORF">TR105187</name>
</gene>
<evidence type="ECO:0000313" key="5">
    <source>
        <dbReference type="EMBL" id="JAP60885.1"/>
    </source>
</evidence>
<sequence length="1128" mass="121019">MKRKRLQSDSFPHLNSSGALRFKISLSKGEIEADHHEDKAMEPAATSSNLLKVLLEVHRQFVKRDAKGIFANPVTLDIAPDYFSVISSPMDLGTMHSKLLSRRCYATVGQYLSDLRLMCTNAMRYNPPETVYYQKARKLLAFGEKLLSSVSLQRICTDLGLPEGLTAAEMSDLEYLPQVHRLWTPTATSASSAAPPHYFTPPSQFCETTRLSSRKARPPGRRPSDCAPSPPSLLPARLSPEFSRSPSTLELRQSPPSLKRSSFSTSSTGGGYDASDINSSKPSTPRSLSGTELQQPISPQPSSQSQQQQQPTEPSTLRASSSHGAFFEQDSEVVESSLSPAPSTPQSASPISDYASASASQRQSGQSSNRNSRLSAPASAPVLFTSGGRRQSHPPERLENSRPVSRADASRIIGRKSVTRKPPNITPKKLLRSSTDCKSSGRRKSHLRSVSKSSRCYSPTPTSPQQSSTATSPAPKSSPFRTYAEDAWSFSDSMTDLTPPDQILTQVREAARKAHEAVIARYCPAIQSSVKAEDAESAVAHQKSLQKIVYLDVSQPGRISAVHCPLAETRNPEPSQPSLETEEKPLPVSYPPALVQLLTGRGPGLHDQVAVSESSDENSATRPPLPKSAYHGLIEQMTSQEVNTLHALSKLRYKEDEPIAATIHGPLAIFDPSELAEMFDVYGGDPVTVEYVLSLLTFVESVGPWARREITKKLDAATSGLHSQMLASFLAAKKTSVESTNWMSTAGLTIDPPKSVTPPAPKVTSSNDSDTSAAQSVSVSCPLDSNAGSTASIQPPSSTHTVLHTRQTATVLPLQRSGQTDTQNTSQENNHPSVSVPTTVSVQPHTGLVANTFQLVESTSPVACSSNSIPPDPVGDISVSQSTTLPLMPSTASTENASAPSSLLVVACPSGTEQASHTMSCTGLPPTTLPVSSADQQYEILSQTEPPSVSGADNMKSAIFETLHAEHGSSLASADFSDDNPGQPEPLLVRPSSPCADLDNTERQHVHTAHLTIDCEEVNVLSEQTLAVEKPLQPVGTKEKLTEETSEKGKQLAVQGQTVLLRRDIVDHGADVLPRPASAQSLASGREPKEEDGGNGRTGNRERSVSAPPSLIDELDKHYSLSVLTDPN</sequence>
<name>A0A0V0J5I2_SCHSO</name>